<dbReference type="RefSeq" id="WP_090270638.1">
    <property type="nucleotide sequence ID" value="NZ_FOEP01000012.1"/>
</dbReference>
<keyword evidence="1" id="KW-0812">Transmembrane</keyword>
<gene>
    <name evidence="3" type="ORF">SAMN04488092_11295</name>
</gene>
<proteinExistence type="predicted"/>
<keyword evidence="1" id="KW-0472">Membrane</keyword>
<accession>A0A1H9IM26</accession>
<keyword evidence="2" id="KW-0732">Signal</keyword>
<dbReference type="EMBL" id="FOEP01000012">
    <property type="protein sequence ID" value="SEQ75781.1"/>
    <property type="molecule type" value="Genomic_DNA"/>
</dbReference>
<reference evidence="3 4" key="1">
    <citation type="submission" date="2016-10" db="EMBL/GenBank/DDBJ databases">
        <authorList>
            <person name="de Groot N.N."/>
        </authorList>
    </citation>
    <scope>NUCLEOTIDE SEQUENCE [LARGE SCALE GENOMIC DNA]</scope>
    <source>
        <strain evidence="3 4">DSM 22007</strain>
    </source>
</reference>
<sequence>MKTCSITCVVGWAAFWTFGALALTSDPAQTAQLMLASLLAVGGFMLGISSYLKISREVC</sequence>
<feature type="signal peptide" evidence="2">
    <location>
        <begin position="1"/>
        <end position="22"/>
    </location>
</feature>
<dbReference type="Proteomes" id="UP000198634">
    <property type="component" value="Unassembled WGS sequence"/>
</dbReference>
<keyword evidence="1" id="KW-1133">Transmembrane helix</keyword>
<feature type="chain" id="PRO_5009300935" evidence="2">
    <location>
        <begin position="23"/>
        <end position="59"/>
    </location>
</feature>
<dbReference type="AlphaFoldDB" id="A0A1H9IM26"/>
<evidence type="ECO:0000256" key="1">
    <source>
        <dbReference type="SAM" id="Phobius"/>
    </source>
</evidence>
<keyword evidence="4" id="KW-1185">Reference proteome</keyword>
<protein>
    <submittedName>
        <fullName evidence="3">Uncharacterized protein</fullName>
    </submittedName>
</protein>
<organism evidence="3 4">
    <name type="scientific">Thalassovita taeanensis</name>
    <dbReference type="NCBI Taxonomy" id="657014"/>
    <lineage>
        <taxon>Bacteria</taxon>
        <taxon>Pseudomonadati</taxon>
        <taxon>Pseudomonadota</taxon>
        <taxon>Alphaproteobacteria</taxon>
        <taxon>Rhodobacterales</taxon>
        <taxon>Roseobacteraceae</taxon>
        <taxon>Thalassovita</taxon>
    </lineage>
</organism>
<evidence type="ECO:0000313" key="4">
    <source>
        <dbReference type="Proteomes" id="UP000198634"/>
    </source>
</evidence>
<dbReference type="STRING" id="657014.SAMN04488092_11295"/>
<feature type="transmembrane region" description="Helical" evidence="1">
    <location>
        <begin position="32"/>
        <end position="52"/>
    </location>
</feature>
<evidence type="ECO:0000256" key="2">
    <source>
        <dbReference type="SAM" id="SignalP"/>
    </source>
</evidence>
<name>A0A1H9IM26_9RHOB</name>
<dbReference type="OrthoDB" id="7869559at2"/>
<evidence type="ECO:0000313" key="3">
    <source>
        <dbReference type="EMBL" id="SEQ75781.1"/>
    </source>
</evidence>